<keyword evidence="8" id="KW-0997">Cell inner membrane</keyword>
<dbReference type="NCBIfam" id="TIGR02968">
    <property type="entry name" value="succ_dehyd_anc"/>
    <property type="match status" value="1"/>
</dbReference>
<evidence type="ECO:0000256" key="12">
    <source>
        <dbReference type="ARBA" id="ARBA00022723"/>
    </source>
</evidence>
<evidence type="ECO:0000256" key="6">
    <source>
        <dbReference type="ARBA" id="ARBA00022448"/>
    </source>
</evidence>
<dbReference type="GO" id="GO:0005886">
    <property type="term" value="C:plasma membrane"/>
    <property type="evidence" value="ECO:0007669"/>
    <property type="project" value="UniProtKB-SubCell"/>
</dbReference>
<comment type="subcellular location">
    <subcellularLocation>
        <location evidence="3">Cell inner membrane</location>
        <topology evidence="3">Multi-pass membrane protein</topology>
    </subcellularLocation>
</comment>
<evidence type="ECO:0000256" key="5">
    <source>
        <dbReference type="ARBA" id="ARBA00019425"/>
    </source>
</evidence>
<dbReference type="PANTHER" id="PTHR38689">
    <property type="entry name" value="SUCCINATE DEHYDROGENASE HYDROPHOBIC MEMBRANE ANCHOR SUBUNIT"/>
    <property type="match status" value="1"/>
</dbReference>
<dbReference type="PANTHER" id="PTHR38689:SF1">
    <property type="entry name" value="SUCCINATE DEHYDROGENASE HYDROPHOBIC MEMBRANE ANCHOR SUBUNIT"/>
    <property type="match status" value="1"/>
</dbReference>
<dbReference type="EMBL" id="JBBDHC010000005">
    <property type="protein sequence ID" value="MEJ1249075.1"/>
    <property type="molecule type" value="Genomic_DNA"/>
</dbReference>
<evidence type="ECO:0000256" key="8">
    <source>
        <dbReference type="ARBA" id="ARBA00022519"/>
    </source>
</evidence>
<proteinExistence type="predicted"/>
<dbReference type="GO" id="GO:0020037">
    <property type="term" value="F:heme binding"/>
    <property type="evidence" value="ECO:0007669"/>
    <property type="project" value="InterPro"/>
</dbReference>
<keyword evidence="9" id="KW-0816">Tricarboxylic acid cycle</keyword>
<dbReference type="AlphaFoldDB" id="A0AAW9R0V3"/>
<dbReference type="Pfam" id="PF01127">
    <property type="entry name" value="Sdh_cyt"/>
    <property type="match status" value="1"/>
</dbReference>
<evidence type="ECO:0000256" key="7">
    <source>
        <dbReference type="ARBA" id="ARBA00022475"/>
    </source>
</evidence>
<dbReference type="RefSeq" id="WP_337334789.1">
    <property type="nucleotide sequence ID" value="NZ_JBBDHC010000005.1"/>
</dbReference>
<keyword evidence="15" id="KW-0408">Iron</keyword>
<keyword evidence="16 17" id="KW-0472">Membrane</keyword>
<reference evidence="18 19" key="1">
    <citation type="journal article" date="2016" name="Antonie Van Leeuwenhoek">
        <title>Denitratimonas tolerans gen. nov., sp. nov., a denitrifying bacterium isolated from a bioreactor for tannery wastewater treatment.</title>
        <authorList>
            <person name="Han S.I."/>
            <person name="Kim J.O."/>
            <person name="Lee Y.R."/>
            <person name="Ekpeghere K.I."/>
            <person name="Koh S.C."/>
            <person name="Whang K.S."/>
        </authorList>
    </citation>
    <scope>NUCLEOTIDE SEQUENCE [LARGE SCALE GENOMIC DNA]</scope>
    <source>
        <strain evidence="18 19">KACC 17565</strain>
    </source>
</reference>
<evidence type="ECO:0000256" key="17">
    <source>
        <dbReference type="SAM" id="Phobius"/>
    </source>
</evidence>
<keyword evidence="12" id="KW-0479">Metal-binding</keyword>
<comment type="cofactor">
    <cofactor evidence="1">
        <name>heme</name>
        <dbReference type="ChEBI" id="CHEBI:30413"/>
    </cofactor>
</comment>
<keyword evidence="7" id="KW-1003">Cell membrane</keyword>
<gene>
    <name evidence="18" type="primary">sdhD</name>
    <name evidence="18" type="ORF">WB794_05240</name>
</gene>
<evidence type="ECO:0000256" key="2">
    <source>
        <dbReference type="ARBA" id="ARBA00004050"/>
    </source>
</evidence>
<evidence type="ECO:0000256" key="14">
    <source>
        <dbReference type="ARBA" id="ARBA00022989"/>
    </source>
</evidence>
<evidence type="ECO:0000256" key="1">
    <source>
        <dbReference type="ARBA" id="ARBA00001971"/>
    </source>
</evidence>
<keyword evidence="14 17" id="KW-1133">Transmembrane helix</keyword>
<evidence type="ECO:0000256" key="13">
    <source>
        <dbReference type="ARBA" id="ARBA00022982"/>
    </source>
</evidence>
<feature type="transmembrane region" description="Helical" evidence="17">
    <location>
        <begin position="28"/>
        <end position="51"/>
    </location>
</feature>
<evidence type="ECO:0000256" key="4">
    <source>
        <dbReference type="ARBA" id="ARBA00005163"/>
    </source>
</evidence>
<dbReference type="Proteomes" id="UP001364472">
    <property type="component" value="Unassembled WGS sequence"/>
</dbReference>
<feature type="transmembrane region" description="Helical" evidence="17">
    <location>
        <begin position="63"/>
        <end position="83"/>
    </location>
</feature>
<dbReference type="InterPro" id="IPR000701">
    <property type="entry name" value="SuccDH_FuR_B_TM-su"/>
</dbReference>
<sequence length="130" mass="14290">MISRDPLRDPLAKARNWGSAKSGAEHFIWQRITAVALALLTPWLVWLVITLMPADYATVRATLANPVHGVLMISFLVALFWHLRMGLQVVIDDYVHRHGLNVVVQLLVLFACSLGALASIVAVGRIVLSA</sequence>
<keyword evidence="19" id="KW-1185">Reference proteome</keyword>
<keyword evidence="10" id="KW-0349">Heme</keyword>
<comment type="caution">
    <text evidence="18">The sequence shown here is derived from an EMBL/GenBank/DDBJ whole genome shotgun (WGS) entry which is preliminary data.</text>
</comment>
<evidence type="ECO:0000256" key="11">
    <source>
        <dbReference type="ARBA" id="ARBA00022692"/>
    </source>
</evidence>
<dbReference type="GO" id="GO:0006099">
    <property type="term" value="P:tricarboxylic acid cycle"/>
    <property type="evidence" value="ECO:0007669"/>
    <property type="project" value="UniProtKB-KW"/>
</dbReference>
<dbReference type="InterPro" id="IPR014312">
    <property type="entry name" value="Succ_DH_anchor"/>
</dbReference>
<evidence type="ECO:0000313" key="18">
    <source>
        <dbReference type="EMBL" id="MEJ1249075.1"/>
    </source>
</evidence>
<name>A0AAW9R0V3_9GAMM</name>
<feature type="transmembrane region" description="Helical" evidence="17">
    <location>
        <begin position="103"/>
        <end position="128"/>
    </location>
</feature>
<evidence type="ECO:0000256" key="3">
    <source>
        <dbReference type="ARBA" id="ARBA00004429"/>
    </source>
</evidence>
<keyword evidence="11 17" id="KW-0812">Transmembrane</keyword>
<dbReference type="GO" id="GO:0017004">
    <property type="term" value="P:cytochrome complex assembly"/>
    <property type="evidence" value="ECO:0007669"/>
    <property type="project" value="TreeGrafter"/>
</dbReference>
<keyword evidence="13" id="KW-0249">Electron transport</keyword>
<dbReference type="SUPFAM" id="SSF81343">
    <property type="entry name" value="Fumarate reductase respiratory complex transmembrane subunits"/>
    <property type="match status" value="1"/>
</dbReference>
<organism evidence="18 19">
    <name type="scientific">Denitratimonas tolerans</name>
    <dbReference type="NCBI Taxonomy" id="1338420"/>
    <lineage>
        <taxon>Bacteria</taxon>
        <taxon>Pseudomonadati</taxon>
        <taxon>Pseudomonadota</taxon>
        <taxon>Gammaproteobacteria</taxon>
        <taxon>Lysobacterales</taxon>
        <taxon>Lysobacteraceae</taxon>
        <taxon>Denitratimonas</taxon>
    </lineage>
</organism>
<evidence type="ECO:0000256" key="9">
    <source>
        <dbReference type="ARBA" id="ARBA00022532"/>
    </source>
</evidence>
<dbReference type="GO" id="GO:0009055">
    <property type="term" value="F:electron transfer activity"/>
    <property type="evidence" value="ECO:0007669"/>
    <property type="project" value="TreeGrafter"/>
</dbReference>
<keyword evidence="6" id="KW-0813">Transport</keyword>
<dbReference type="GO" id="GO:0046872">
    <property type="term" value="F:metal ion binding"/>
    <property type="evidence" value="ECO:0007669"/>
    <property type="project" value="UniProtKB-KW"/>
</dbReference>
<comment type="function">
    <text evidence="2">Membrane-anchoring subunit of succinate dehydrogenase (SDH).</text>
</comment>
<protein>
    <recommendedName>
        <fullName evidence="5">Succinate dehydrogenase hydrophobic membrane anchor subunit</fullName>
    </recommendedName>
</protein>
<evidence type="ECO:0000256" key="10">
    <source>
        <dbReference type="ARBA" id="ARBA00022617"/>
    </source>
</evidence>
<comment type="pathway">
    <text evidence="4">Carbohydrate metabolism; tricarboxylic acid cycle.</text>
</comment>
<accession>A0AAW9R0V3</accession>
<evidence type="ECO:0000256" key="15">
    <source>
        <dbReference type="ARBA" id="ARBA00023004"/>
    </source>
</evidence>
<dbReference type="CDD" id="cd03495">
    <property type="entry name" value="SQR_TypeC_SdhD_like"/>
    <property type="match status" value="1"/>
</dbReference>
<dbReference type="Gene3D" id="1.20.1300.10">
    <property type="entry name" value="Fumarate reductase/succinate dehydrogenase, transmembrane subunit"/>
    <property type="match status" value="1"/>
</dbReference>
<evidence type="ECO:0000313" key="19">
    <source>
        <dbReference type="Proteomes" id="UP001364472"/>
    </source>
</evidence>
<dbReference type="InterPro" id="IPR034804">
    <property type="entry name" value="SQR/QFR_C/D"/>
</dbReference>
<evidence type="ECO:0000256" key="16">
    <source>
        <dbReference type="ARBA" id="ARBA00023136"/>
    </source>
</evidence>